<feature type="transmembrane region" description="Helical" evidence="6">
    <location>
        <begin position="12"/>
        <end position="30"/>
    </location>
</feature>
<feature type="repeat" description="ANK" evidence="3">
    <location>
        <begin position="888"/>
        <end position="920"/>
    </location>
</feature>
<feature type="compositionally biased region" description="Basic and acidic residues" evidence="5">
    <location>
        <begin position="505"/>
        <end position="531"/>
    </location>
</feature>
<dbReference type="SUPFAM" id="SSF57850">
    <property type="entry name" value="RING/U-box"/>
    <property type="match status" value="1"/>
</dbReference>
<evidence type="ECO:0000256" key="2">
    <source>
        <dbReference type="ARBA" id="ARBA00023043"/>
    </source>
</evidence>
<dbReference type="InterPro" id="IPR002110">
    <property type="entry name" value="Ankyrin_rpt"/>
</dbReference>
<dbReference type="PRINTS" id="PR01415">
    <property type="entry name" value="ANKYRIN"/>
</dbReference>
<dbReference type="CDD" id="cd16448">
    <property type="entry name" value="RING-H2"/>
    <property type="match status" value="1"/>
</dbReference>
<dbReference type="Gene3D" id="3.30.40.10">
    <property type="entry name" value="Zinc/RING finger domain, C3HC4 (zinc finger)"/>
    <property type="match status" value="1"/>
</dbReference>
<keyword evidence="1" id="KW-0677">Repeat</keyword>
<evidence type="ECO:0000256" key="4">
    <source>
        <dbReference type="SAM" id="Coils"/>
    </source>
</evidence>
<feature type="repeat" description="ANK" evidence="3">
    <location>
        <begin position="820"/>
        <end position="852"/>
    </location>
</feature>
<sequence>MHNYLTSLSADFLRLFITFLFVSSALFAATDGVICKPVSDLTAGFPGKAFLADSFLADSGQVCFKPVDDSRAVFSPFSDSLLFYFLSTVFSTAGSAGVVFSGRPGNVLSHKKPLQAESPSRTSFLKTPLKNRLLPDGAFSREANDRKRNRLEGELDQAIANWQRLVKRPSYPAAVVSVSDASMRVVITRDNILRSVSLVSLYEKLLNIQTQSYLAFLDTEALKDIAGIVTGSLVASGSGGDGDDDDNDSTHYTFDAEPEPLIIAYGDKEYPEQDSAKELIRKNLENKRQLLKILRKKMQQAIARGHGDLARILDNRIMLIAADLEYLTDLDTSATGITENDQGSPGILSFLKASLATDDRELLQRDDDALKQSLSQHQINTDYQSILIVPGELTHEEALFYDRWRLTDAGLVYQALRRRLEQELQLETDDISVSTKQTEFLVSGLETLARQFRAMFSADLSSHYDRRQVPHQEGGDLNQKKRKASSSEAAGSQEGSNSNARKNKASRDNKSESGWKKGDEGEEPPDKDKHTYSKTIDCPSCHGPCEEEKPEAGISVAGRRSTAAEGSEKLQGDRCSICRSDLGTISVVKTNCNHQYHLECIAGWLREQAPAPATALASRSCAYCRQEALPLVRVDGSKLYEDSEFCESLPLNVARNGDLETLQRLLEIDSSIVNEQFRSAVSGSCISLLHVAALNGHAGFLQTLIDAGAVVGAALPTNAATPLYIAVQCGHTKCVKLLINSKADVDAALTTDGATPLHLAAHKGHTECMKLLIKAGAAVDAARTTDGVTPLHLAALKGRTECVELLINAGAAVDAALTTNGATPLHIAAQCGHTGCVELLIKAGADVKAALTMDGVTPLHIAAQGGHTGCLKVLIKAGAAVDAARTTFGDTPLHLAAENGHIGCVELLIKAGAVVDAALTTVGITPLYYAAGNGHTGCVELLIKAGTDVKAARTTDGTTPLHIAAQGGHTGCVELLIKARANVKASLTTNGDTPLRIANRNGQTGCAELLTAAEENSQPSDQ</sequence>
<name>A0ABY6GV90_9GAMM</name>
<keyword evidence="6" id="KW-0472">Membrane</keyword>
<feature type="compositionally biased region" description="Low complexity" evidence="5">
    <location>
        <begin position="486"/>
        <end position="498"/>
    </location>
</feature>
<gene>
    <name evidence="8" type="ORF">NX720_01795</name>
</gene>
<dbReference type="EMBL" id="CP103300">
    <property type="protein sequence ID" value="UYM16692.1"/>
    <property type="molecule type" value="Genomic_DNA"/>
</dbReference>
<dbReference type="RefSeq" id="WP_262598999.1">
    <property type="nucleotide sequence ID" value="NZ_CP103300.1"/>
</dbReference>
<keyword evidence="6" id="KW-1133">Transmembrane helix</keyword>
<dbReference type="InterPro" id="IPR013083">
    <property type="entry name" value="Znf_RING/FYVE/PHD"/>
</dbReference>
<organism evidence="8 9">
    <name type="scientific">Endozoicomonas euniceicola</name>
    <dbReference type="NCBI Taxonomy" id="1234143"/>
    <lineage>
        <taxon>Bacteria</taxon>
        <taxon>Pseudomonadati</taxon>
        <taxon>Pseudomonadota</taxon>
        <taxon>Gammaproteobacteria</taxon>
        <taxon>Oceanospirillales</taxon>
        <taxon>Endozoicomonadaceae</taxon>
        <taxon>Endozoicomonas</taxon>
    </lineage>
</organism>
<feature type="repeat" description="ANK" evidence="3">
    <location>
        <begin position="718"/>
        <end position="750"/>
    </location>
</feature>
<evidence type="ECO:0000256" key="1">
    <source>
        <dbReference type="ARBA" id="ARBA00022737"/>
    </source>
</evidence>
<keyword evidence="9" id="KW-1185">Reference proteome</keyword>
<dbReference type="PROSITE" id="PS50089">
    <property type="entry name" value="ZF_RING_2"/>
    <property type="match status" value="1"/>
</dbReference>
<accession>A0ABY6GV90</accession>
<protein>
    <submittedName>
        <fullName evidence="8">Ankyrin repeat domain-containing protein</fullName>
    </submittedName>
</protein>
<feature type="repeat" description="ANK" evidence="3">
    <location>
        <begin position="956"/>
        <end position="988"/>
    </location>
</feature>
<feature type="compositionally biased region" description="Basic and acidic residues" evidence="5">
    <location>
        <begin position="463"/>
        <end position="474"/>
    </location>
</feature>
<evidence type="ECO:0000256" key="5">
    <source>
        <dbReference type="SAM" id="MobiDB-lite"/>
    </source>
</evidence>
<feature type="region of interest" description="Disordered" evidence="5">
    <location>
        <begin position="463"/>
        <end position="532"/>
    </location>
</feature>
<evidence type="ECO:0000259" key="7">
    <source>
        <dbReference type="PROSITE" id="PS50089"/>
    </source>
</evidence>
<reference evidence="8" key="1">
    <citation type="submission" date="2022-10" db="EMBL/GenBank/DDBJ databases">
        <title>Completed Genome Sequence of two octocoral isolated bacterium, Endozoicomonas euniceicola EF212T and Endozoicomonas gorgoniicola PS125T.</title>
        <authorList>
            <person name="Chiou Y.-J."/>
            <person name="Chen Y.-H."/>
        </authorList>
    </citation>
    <scope>NUCLEOTIDE SEQUENCE</scope>
    <source>
        <strain evidence="8">EF212</strain>
    </source>
</reference>
<keyword evidence="6" id="KW-0812">Transmembrane</keyword>
<evidence type="ECO:0000256" key="3">
    <source>
        <dbReference type="PROSITE-ProRule" id="PRU00023"/>
    </source>
</evidence>
<feature type="repeat" description="ANK" evidence="3">
    <location>
        <begin position="786"/>
        <end position="818"/>
    </location>
</feature>
<dbReference type="PANTHER" id="PTHR24198:SF165">
    <property type="entry name" value="ANKYRIN REPEAT-CONTAINING PROTEIN-RELATED"/>
    <property type="match status" value="1"/>
</dbReference>
<keyword evidence="4" id="KW-0175">Coiled coil</keyword>
<evidence type="ECO:0000313" key="9">
    <source>
        <dbReference type="Proteomes" id="UP001163255"/>
    </source>
</evidence>
<dbReference type="SMART" id="SM00248">
    <property type="entry name" value="ANK"/>
    <property type="match status" value="10"/>
</dbReference>
<dbReference type="SUPFAM" id="SSF48403">
    <property type="entry name" value="Ankyrin repeat"/>
    <property type="match status" value="1"/>
</dbReference>
<feature type="repeat" description="ANK" evidence="3">
    <location>
        <begin position="854"/>
        <end position="886"/>
    </location>
</feature>
<feature type="repeat" description="ANK" evidence="3">
    <location>
        <begin position="752"/>
        <end position="784"/>
    </location>
</feature>
<dbReference type="Proteomes" id="UP001163255">
    <property type="component" value="Chromosome"/>
</dbReference>
<feature type="repeat" description="ANK" evidence="3">
    <location>
        <begin position="922"/>
        <end position="954"/>
    </location>
</feature>
<dbReference type="PANTHER" id="PTHR24198">
    <property type="entry name" value="ANKYRIN REPEAT AND PROTEIN KINASE DOMAIN-CONTAINING PROTEIN"/>
    <property type="match status" value="1"/>
</dbReference>
<proteinExistence type="predicted"/>
<dbReference type="SMART" id="SM00184">
    <property type="entry name" value="RING"/>
    <property type="match status" value="1"/>
</dbReference>
<dbReference type="Pfam" id="PF13639">
    <property type="entry name" value="zf-RING_2"/>
    <property type="match status" value="1"/>
</dbReference>
<dbReference type="PROSITE" id="PS50088">
    <property type="entry name" value="ANK_REPEAT"/>
    <property type="match status" value="8"/>
</dbReference>
<dbReference type="PROSITE" id="PS50297">
    <property type="entry name" value="ANK_REP_REGION"/>
    <property type="match status" value="8"/>
</dbReference>
<feature type="coiled-coil region" evidence="4">
    <location>
        <begin position="277"/>
        <end position="304"/>
    </location>
</feature>
<dbReference type="Gene3D" id="1.25.40.20">
    <property type="entry name" value="Ankyrin repeat-containing domain"/>
    <property type="match status" value="4"/>
</dbReference>
<feature type="domain" description="RING-type" evidence="7">
    <location>
        <begin position="575"/>
        <end position="625"/>
    </location>
</feature>
<dbReference type="InterPro" id="IPR036770">
    <property type="entry name" value="Ankyrin_rpt-contain_sf"/>
</dbReference>
<dbReference type="InterPro" id="IPR001841">
    <property type="entry name" value="Znf_RING"/>
</dbReference>
<keyword evidence="2 3" id="KW-0040">ANK repeat</keyword>
<dbReference type="Pfam" id="PF12796">
    <property type="entry name" value="Ank_2"/>
    <property type="match status" value="5"/>
</dbReference>
<evidence type="ECO:0000256" key="6">
    <source>
        <dbReference type="SAM" id="Phobius"/>
    </source>
</evidence>
<evidence type="ECO:0000313" key="8">
    <source>
        <dbReference type="EMBL" id="UYM16692.1"/>
    </source>
</evidence>